<dbReference type="NCBIfam" id="TIGR01993">
    <property type="entry name" value="Pyr-5-nucltdase"/>
    <property type="match status" value="1"/>
</dbReference>
<dbReference type="SFLD" id="SFLDS00003">
    <property type="entry name" value="Haloacid_Dehalogenase"/>
    <property type="match status" value="1"/>
</dbReference>
<dbReference type="NCBIfam" id="TIGR01509">
    <property type="entry name" value="HAD-SF-IA-v3"/>
    <property type="match status" value="1"/>
</dbReference>
<dbReference type="RefSeq" id="WP_111527719.1">
    <property type="nucleotide sequence ID" value="NZ_JBHRSG010000002.1"/>
</dbReference>
<accession>A0A328AM61</accession>
<proteinExistence type="predicted"/>
<dbReference type="Pfam" id="PF00702">
    <property type="entry name" value="Hydrolase"/>
    <property type="match status" value="1"/>
</dbReference>
<dbReference type="InterPro" id="IPR010237">
    <property type="entry name" value="Pyr-5-nucltdase"/>
</dbReference>
<protein>
    <submittedName>
        <fullName evidence="1">Pyrimidine 5'-nucleotidase</fullName>
    </submittedName>
</protein>
<gene>
    <name evidence="1" type="ORF">DJ017_05250</name>
</gene>
<comment type="caution">
    <text evidence="1">The sequence shown here is derived from an EMBL/GenBank/DDBJ whole genome shotgun (WGS) entry which is preliminary data.</text>
</comment>
<dbReference type="InterPro" id="IPR036412">
    <property type="entry name" value="HAD-like_sf"/>
</dbReference>
<dbReference type="Proteomes" id="UP000249254">
    <property type="component" value="Unassembled WGS sequence"/>
</dbReference>
<dbReference type="SFLD" id="SFLDG01132">
    <property type="entry name" value="C1.5.3:_5'-Nucleotidase_Like"/>
    <property type="match status" value="1"/>
</dbReference>
<dbReference type="InterPro" id="IPR023214">
    <property type="entry name" value="HAD_sf"/>
</dbReference>
<dbReference type="SUPFAM" id="SSF56784">
    <property type="entry name" value="HAD-like"/>
    <property type="match status" value="1"/>
</dbReference>
<dbReference type="EMBL" id="QFYQ01000001">
    <property type="protein sequence ID" value="RAK53968.1"/>
    <property type="molecule type" value="Genomic_DNA"/>
</dbReference>
<dbReference type="Gene3D" id="1.10.150.450">
    <property type="match status" value="1"/>
</dbReference>
<reference evidence="2" key="1">
    <citation type="submission" date="2018-05" db="EMBL/GenBank/DDBJ databases">
        <authorList>
            <person name="Li X."/>
        </authorList>
    </citation>
    <scope>NUCLEOTIDE SEQUENCE [LARGE SCALE GENOMIC DNA]</scope>
    <source>
        <strain evidence="2">LX32</strain>
    </source>
</reference>
<dbReference type="PANTHER" id="PTHR12725">
    <property type="entry name" value="HALOACID DEHALOGENASE-LIKE HYDROLASE"/>
    <property type="match status" value="1"/>
</dbReference>
<dbReference type="InterPro" id="IPR006439">
    <property type="entry name" value="HAD-SF_hydro_IA"/>
</dbReference>
<dbReference type="SFLD" id="SFLDG01129">
    <property type="entry name" value="C1.5:_HAD__Beta-PGM__Phosphata"/>
    <property type="match status" value="1"/>
</dbReference>
<dbReference type="OrthoDB" id="9803141at2"/>
<dbReference type="AlphaFoldDB" id="A0A328AM61"/>
<sequence length="223" mass="24762">MSDQTPDLRHVDTWLFDLDNTLYPVESGFMREIEGRMTAFVEKVTGLPRDEAYRLQKQYLAEHGLTLRGLMLNHGVDPAEFHALFHDMSLESLAHDPALIAAIARLPGRRLIFTNADDIHARRVLERLGLASLFDDVFHIGSFDYTPKPDPAPFRRMSAEHGVEPAAAAFFEDSERNLAPAADLGMTTVLVGPHAPASTAPFVHHRTDKLAPFLSGARLKQAA</sequence>
<organism evidence="1 2">
    <name type="scientific">Phenylobacterium soli</name>
    <dbReference type="NCBI Taxonomy" id="2170551"/>
    <lineage>
        <taxon>Bacteria</taxon>
        <taxon>Pseudomonadati</taxon>
        <taxon>Pseudomonadota</taxon>
        <taxon>Alphaproteobacteria</taxon>
        <taxon>Caulobacterales</taxon>
        <taxon>Caulobacteraceae</taxon>
        <taxon>Phenylobacterium</taxon>
    </lineage>
</organism>
<dbReference type="Gene3D" id="3.40.50.1000">
    <property type="entry name" value="HAD superfamily/HAD-like"/>
    <property type="match status" value="1"/>
</dbReference>
<evidence type="ECO:0000313" key="1">
    <source>
        <dbReference type="EMBL" id="RAK53968.1"/>
    </source>
</evidence>
<evidence type="ECO:0000313" key="2">
    <source>
        <dbReference type="Proteomes" id="UP000249254"/>
    </source>
</evidence>
<name>A0A328AM61_9CAUL</name>
<dbReference type="PANTHER" id="PTHR12725:SF117">
    <property type="entry name" value="HALOACID DEHALOGENASE-LIKE HYDROLASE"/>
    <property type="match status" value="1"/>
</dbReference>
<keyword evidence="2" id="KW-1185">Reference proteome</keyword>